<evidence type="ECO:0000256" key="1">
    <source>
        <dbReference type="SAM" id="SignalP"/>
    </source>
</evidence>
<dbReference type="AlphaFoldDB" id="A0A4Z0WEB2"/>
<feature type="signal peptide" evidence="1">
    <location>
        <begin position="1"/>
        <end position="30"/>
    </location>
</feature>
<proteinExistence type="predicted"/>
<sequence>MDSVSIKAAAIGSRLTALGLALSLSLTAMAADWLYLSPAGGWVEQSVTVDAYPFTLEIPGHADRLWWSPEAGDGDLVRERYSEVPVMEPGTDVVLAASVRLPGIGPLVAGDRLTIRQFLGDRVVVSVDDKAVVLGPDVYSNLSFQVTPLGMDRVRLQADRDTPDTRRLAWSSSLLSADVRYRLQMAGDGVQLRQYLRVSNDGDQALNAPGLSWFPGGAEAVETRTMMMESVAVDSRTEVASGPVAALTVDESVRLPARTESWLLISEQPVSASHHYSLNWDTRQGEQTARAAEWRVRLQSEADLPRLAGAVELGWFDERLAAIDSYYRRAEARRAELSLGRNNQVTLNAQPGSAGEAELAIHNHLDAEIEVALQITHQPNRQVPPLTERRTVSVPPGVVRLEVRFDDSSLQVR</sequence>
<protein>
    <recommendedName>
        <fullName evidence="4">DUF4139 domain-containing protein</fullName>
    </recommendedName>
</protein>
<dbReference type="RefSeq" id="WP_135482981.1">
    <property type="nucleotide sequence ID" value="NZ_SRMF01000003.1"/>
</dbReference>
<accession>A0A4Z0WEB2</accession>
<name>A0A4Z0WEB2_9GAMM</name>
<keyword evidence="1" id="KW-0732">Signal</keyword>
<comment type="caution">
    <text evidence="2">The sequence shown here is derived from an EMBL/GenBank/DDBJ whole genome shotgun (WGS) entry which is preliminary data.</text>
</comment>
<organism evidence="2 3">
    <name type="scientific">Natronospirillum operosum</name>
    <dbReference type="NCBI Taxonomy" id="2759953"/>
    <lineage>
        <taxon>Bacteria</taxon>
        <taxon>Pseudomonadati</taxon>
        <taxon>Pseudomonadota</taxon>
        <taxon>Gammaproteobacteria</taxon>
        <taxon>Oceanospirillales</taxon>
        <taxon>Natronospirillaceae</taxon>
        <taxon>Natronospirillum</taxon>
    </lineage>
</organism>
<dbReference type="OrthoDB" id="6190235at2"/>
<evidence type="ECO:0000313" key="2">
    <source>
        <dbReference type="EMBL" id="TGG93271.1"/>
    </source>
</evidence>
<reference evidence="2 3" key="1">
    <citation type="submission" date="2019-04" db="EMBL/GenBank/DDBJ databases">
        <title>Natronospirillum operosus gen. nov., sp. nov., a haloalkaliphilic satellite isolated from decaying biomass of laboratory culture of cyanobacterium Geitlerinema sp. and proposal of Natronospirillaceae fam. nov. and Saccharospirillaceae fam. nov.</title>
        <authorList>
            <person name="Kevbrin V."/>
            <person name="Boltyanskaya Y."/>
            <person name="Koziaeva V."/>
            <person name="Grouzdev D.S."/>
            <person name="Park M."/>
            <person name="Cho J."/>
        </authorList>
    </citation>
    <scope>NUCLEOTIDE SEQUENCE [LARGE SCALE GENOMIC DNA]</scope>
    <source>
        <strain evidence="2 3">G-116</strain>
    </source>
</reference>
<feature type="chain" id="PRO_5021257137" description="DUF4139 domain-containing protein" evidence="1">
    <location>
        <begin position="31"/>
        <end position="413"/>
    </location>
</feature>
<keyword evidence="3" id="KW-1185">Reference proteome</keyword>
<dbReference type="EMBL" id="SRMF01000003">
    <property type="protein sequence ID" value="TGG93271.1"/>
    <property type="molecule type" value="Genomic_DNA"/>
</dbReference>
<evidence type="ECO:0008006" key="4">
    <source>
        <dbReference type="Google" id="ProtNLM"/>
    </source>
</evidence>
<evidence type="ECO:0000313" key="3">
    <source>
        <dbReference type="Proteomes" id="UP000297475"/>
    </source>
</evidence>
<dbReference type="Proteomes" id="UP000297475">
    <property type="component" value="Unassembled WGS sequence"/>
</dbReference>
<gene>
    <name evidence="2" type="ORF">E4656_09440</name>
</gene>